<feature type="compositionally biased region" description="Polar residues" evidence="4">
    <location>
        <begin position="309"/>
        <end position="324"/>
    </location>
</feature>
<feature type="domain" description="HMG box" evidence="5">
    <location>
        <begin position="69"/>
        <end position="137"/>
    </location>
</feature>
<keyword evidence="2" id="KW-0804">Transcription</keyword>
<evidence type="ECO:0000313" key="6">
    <source>
        <dbReference type="EMBL" id="TFK48019.1"/>
    </source>
</evidence>
<dbReference type="OrthoDB" id="1919336at2759"/>
<evidence type="ECO:0000259" key="5">
    <source>
        <dbReference type="PROSITE" id="PS50118"/>
    </source>
</evidence>
<dbReference type="InterPro" id="IPR050140">
    <property type="entry name" value="SRY-related_HMG-box_TF-like"/>
</dbReference>
<dbReference type="PANTHER" id="PTHR10270:SF161">
    <property type="entry name" value="SEX-DETERMINING REGION Y PROTEIN"/>
    <property type="match status" value="1"/>
</dbReference>
<dbReference type="Proteomes" id="UP000305948">
    <property type="component" value="Unassembled WGS sequence"/>
</dbReference>
<dbReference type="SUPFAM" id="SSF47095">
    <property type="entry name" value="HMG-box"/>
    <property type="match status" value="1"/>
</dbReference>
<dbReference type="GO" id="GO:0000978">
    <property type="term" value="F:RNA polymerase II cis-regulatory region sequence-specific DNA binding"/>
    <property type="evidence" value="ECO:0007669"/>
    <property type="project" value="TreeGrafter"/>
</dbReference>
<reference evidence="6 7" key="1">
    <citation type="journal article" date="2019" name="Nat. Ecol. Evol.">
        <title>Megaphylogeny resolves global patterns of mushroom evolution.</title>
        <authorList>
            <person name="Varga T."/>
            <person name="Krizsan K."/>
            <person name="Foldi C."/>
            <person name="Dima B."/>
            <person name="Sanchez-Garcia M."/>
            <person name="Sanchez-Ramirez S."/>
            <person name="Szollosi G.J."/>
            <person name="Szarkandi J.G."/>
            <person name="Papp V."/>
            <person name="Albert L."/>
            <person name="Andreopoulos W."/>
            <person name="Angelini C."/>
            <person name="Antonin V."/>
            <person name="Barry K.W."/>
            <person name="Bougher N.L."/>
            <person name="Buchanan P."/>
            <person name="Buyck B."/>
            <person name="Bense V."/>
            <person name="Catcheside P."/>
            <person name="Chovatia M."/>
            <person name="Cooper J."/>
            <person name="Damon W."/>
            <person name="Desjardin D."/>
            <person name="Finy P."/>
            <person name="Geml J."/>
            <person name="Haridas S."/>
            <person name="Hughes K."/>
            <person name="Justo A."/>
            <person name="Karasinski D."/>
            <person name="Kautmanova I."/>
            <person name="Kiss B."/>
            <person name="Kocsube S."/>
            <person name="Kotiranta H."/>
            <person name="LaButti K.M."/>
            <person name="Lechner B.E."/>
            <person name="Liimatainen K."/>
            <person name="Lipzen A."/>
            <person name="Lukacs Z."/>
            <person name="Mihaltcheva S."/>
            <person name="Morgado L.N."/>
            <person name="Niskanen T."/>
            <person name="Noordeloos M.E."/>
            <person name="Ohm R.A."/>
            <person name="Ortiz-Santana B."/>
            <person name="Ovrebo C."/>
            <person name="Racz N."/>
            <person name="Riley R."/>
            <person name="Savchenko A."/>
            <person name="Shiryaev A."/>
            <person name="Soop K."/>
            <person name="Spirin V."/>
            <person name="Szebenyi C."/>
            <person name="Tomsovsky M."/>
            <person name="Tulloss R.E."/>
            <person name="Uehling J."/>
            <person name="Grigoriev I.V."/>
            <person name="Vagvolgyi C."/>
            <person name="Papp T."/>
            <person name="Martin F.M."/>
            <person name="Miettinen O."/>
            <person name="Hibbett D.S."/>
            <person name="Nagy L.G."/>
        </authorList>
    </citation>
    <scope>NUCLEOTIDE SEQUENCE [LARGE SCALE GENOMIC DNA]</scope>
    <source>
        <strain evidence="6 7">OMC1185</strain>
    </source>
</reference>
<keyword evidence="7" id="KW-1185">Reference proteome</keyword>
<dbReference type="GO" id="GO:0005634">
    <property type="term" value="C:nucleus"/>
    <property type="evidence" value="ECO:0007669"/>
    <property type="project" value="UniProtKB-UniRule"/>
</dbReference>
<organism evidence="6 7">
    <name type="scientific">Heliocybe sulcata</name>
    <dbReference type="NCBI Taxonomy" id="5364"/>
    <lineage>
        <taxon>Eukaryota</taxon>
        <taxon>Fungi</taxon>
        <taxon>Dikarya</taxon>
        <taxon>Basidiomycota</taxon>
        <taxon>Agaricomycotina</taxon>
        <taxon>Agaricomycetes</taxon>
        <taxon>Gloeophyllales</taxon>
        <taxon>Gloeophyllaceae</taxon>
        <taxon>Heliocybe</taxon>
    </lineage>
</organism>
<dbReference type="GO" id="GO:0030154">
    <property type="term" value="P:cell differentiation"/>
    <property type="evidence" value="ECO:0007669"/>
    <property type="project" value="TreeGrafter"/>
</dbReference>
<dbReference type="STRING" id="5364.A0A5C3MRE9"/>
<dbReference type="InterPro" id="IPR009071">
    <property type="entry name" value="HMG_box_dom"/>
</dbReference>
<dbReference type="GO" id="GO:0001228">
    <property type="term" value="F:DNA-binding transcription activator activity, RNA polymerase II-specific"/>
    <property type="evidence" value="ECO:0007669"/>
    <property type="project" value="TreeGrafter"/>
</dbReference>
<feature type="compositionally biased region" description="Basic residues" evidence="4">
    <location>
        <begin position="139"/>
        <end position="150"/>
    </location>
</feature>
<dbReference type="EMBL" id="ML213521">
    <property type="protein sequence ID" value="TFK48019.1"/>
    <property type="molecule type" value="Genomic_DNA"/>
</dbReference>
<dbReference type="Pfam" id="PF00505">
    <property type="entry name" value="HMG_box"/>
    <property type="match status" value="1"/>
</dbReference>
<evidence type="ECO:0000256" key="3">
    <source>
        <dbReference type="PROSITE-ProRule" id="PRU00267"/>
    </source>
</evidence>
<dbReference type="PROSITE" id="PS50118">
    <property type="entry name" value="HMG_BOX_2"/>
    <property type="match status" value="1"/>
</dbReference>
<name>A0A5C3MRE9_9AGAM</name>
<feature type="compositionally biased region" description="Low complexity" evidence="4">
    <location>
        <begin position="328"/>
        <end position="338"/>
    </location>
</feature>
<feature type="compositionally biased region" description="Low complexity" evidence="4">
    <location>
        <begin position="282"/>
        <end position="308"/>
    </location>
</feature>
<dbReference type="AlphaFoldDB" id="A0A5C3MRE9"/>
<accession>A0A5C3MRE9</accession>
<feature type="region of interest" description="Disordered" evidence="4">
    <location>
        <begin position="282"/>
        <end position="338"/>
    </location>
</feature>
<gene>
    <name evidence="6" type="ORF">OE88DRAFT_592605</name>
</gene>
<evidence type="ECO:0000256" key="1">
    <source>
        <dbReference type="ARBA" id="ARBA00023125"/>
    </source>
</evidence>
<proteinExistence type="predicted"/>
<keyword evidence="3" id="KW-0539">Nucleus</keyword>
<evidence type="ECO:0000313" key="7">
    <source>
        <dbReference type="Proteomes" id="UP000305948"/>
    </source>
</evidence>
<dbReference type="PANTHER" id="PTHR10270">
    <property type="entry name" value="SOX TRANSCRIPTION FACTOR"/>
    <property type="match status" value="1"/>
</dbReference>
<evidence type="ECO:0000256" key="2">
    <source>
        <dbReference type="ARBA" id="ARBA00023163"/>
    </source>
</evidence>
<feature type="DNA-binding region" description="HMG box" evidence="3">
    <location>
        <begin position="69"/>
        <end position="137"/>
    </location>
</feature>
<evidence type="ECO:0000256" key="4">
    <source>
        <dbReference type="SAM" id="MobiDB-lite"/>
    </source>
</evidence>
<sequence>MQRALATSAIPAHDQPASEHIRRMRNDSFSGSEGSAGYSPYACSKHDLDASEDMHAALTSQSLNADGTPKRPMNAFMIFARKRRPEVSAANQTMRTGDISKILSREWNAMDMSDKQFYLDQAKKLKDNFNAKYPDYVYRRRPNNTRKKRRTDGGVNRLPDSSSLDGGEDYMGSTDWEDHSPVEGEDGLGYSPELHYSRGHSAGYPKAKDEAQDLVPRPGAYGAFDTPGQYGTGHYHSTALSTAHSYTSHVHAQSQALYPEHGWPPVGRSAGWSVQHEQSLSPLSSSSKDLYSPRSWSSSLSSDSSSASAHGQGSPFPTLNSPFYPQTPGGALDDGAPGAHYFSSAQDAFSARTYDTANYTRSSGVGSGFLPSADTLGRSTLARPLPSIHSMPGYGLQNVPSLTSPASTTVSSAHVGYWDRDRVGGS</sequence>
<protein>
    <recommendedName>
        <fullName evidence="5">HMG box domain-containing protein</fullName>
    </recommendedName>
</protein>
<dbReference type="InterPro" id="IPR036910">
    <property type="entry name" value="HMG_box_dom_sf"/>
</dbReference>
<dbReference type="SMART" id="SM00398">
    <property type="entry name" value="HMG"/>
    <property type="match status" value="1"/>
</dbReference>
<feature type="region of interest" description="Disordered" evidence="4">
    <location>
        <begin position="137"/>
        <end position="207"/>
    </location>
</feature>
<dbReference type="Gene3D" id="1.10.30.10">
    <property type="entry name" value="High mobility group box domain"/>
    <property type="match status" value="1"/>
</dbReference>
<keyword evidence="1 3" id="KW-0238">DNA-binding</keyword>